<evidence type="ECO:0000313" key="4">
    <source>
        <dbReference type="Proteomes" id="UP001174909"/>
    </source>
</evidence>
<gene>
    <name evidence="3" type="ORF">GBAR_LOCUS16249</name>
</gene>
<organism evidence="3 4">
    <name type="scientific">Geodia barretti</name>
    <name type="common">Barrett's horny sponge</name>
    <dbReference type="NCBI Taxonomy" id="519541"/>
    <lineage>
        <taxon>Eukaryota</taxon>
        <taxon>Metazoa</taxon>
        <taxon>Porifera</taxon>
        <taxon>Demospongiae</taxon>
        <taxon>Heteroscleromorpha</taxon>
        <taxon>Tetractinellida</taxon>
        <taxon>Astrophorina</taxon>
        <taxon>Geodiidae</taxon>
        <taxon>Geodia</taxon>
    </lineage>
</organism>
<dbReference type="PANTHER" id="PTHR13487">
    <property type="entry name" value="SERINE PROTEASE INHIBITOR"/>
    <property type="match status" value="1"/>
</dbReference>
<dbReference type="InterPro" id="IPR039016">
    <property type="entry name" value="RECK"/>
</dbReference>
<comment type="caution">
    <text evidence="3">The sequence shown here is derived from an EMBL/GenBank/DDBJ whole genome shotgun (WGS) entry which is preliminary data.</text>
</comment>
<dbReference type="GO" id="GO:0030198">
    <property type="term" value="P:extracellular matrix organization"/>
    <property type="evidence" value="ECO:0007669"/>
    <property type="project" value="TreeGrafter"/>
</dbReference>
<dbReference type="Pfam" id="PF23332">
    <property type="entry name" value="CC4_RECK"/>
    <property type="match status" value="1"/>
</dbReference>
<dbReference type="InterPro" id="IPR056979">
    <property type="entry name" value="FZ_RECK"/>
</dbReference>
<dbReference type="GO" id="GO:0005886">
    <property type="term" value="C:plasma membrane"/>
    <property type="evidence" value="ECO:0007669"/>
    <property type="project" value="TreeGrafter"/>
</dbReference>
<evidence type="ECO:0000259" key="1">
    <source>
        <dbReference type="Pfam" id="PF23298"/>
    </source>
</evidence>
<accession>A0AA35SEG9</accession>
<proteinExistence type="predicted"/>
<dbReference type="PANTHER" id="PTHR13487:SF3">
    <property type="entry name" value="REVERSION-INDUCING CYSTEINE-RICH PROTEIN WITH KAZAL MOTIFS"/>
    <property type="match status" value="1"/>
</dbReference>
<reference evidence="3" key="1">
    <citation type="submission" date="2023-03" db="EMBL/GenBank/DDBJ databases">
        <authorList>
            <person name="Steffen K."/>
            <person name="Cardenas P."/>
        </authorList>
    </citation>
    <scope>NUCLEOTIDE SEQUENCE</scope>
</reference>
<feature type="non-terminal residue" evidence="3">
    <location>
        <position position="1"/>
    </location>
</feature>
<sequence>PIIAVNVDWARIQCCNHARASDCRSSCVQLYSGIISSSSWQTLQLDCIHRPSESSLITCLNDVSSPCKLGCSGLHFCSNFNNRYGNYTLNYRALPGELPRYSHSDAHRCNSLL</sequence>
<name>A0AA35SEG9_GEOBA</name>
<protein>
    <submittedName>
        <fullName evidence="3">Reversion-inducing cysteine-rich protein with Kazal motifs</fullName>
    </submittedName>
</protein>
<dbReference type="InterPro" id="IPR056978">
    <property type="entry name" value="CC4_RECK"/>
</dbReference>
<evidence type="ECO:0000259" key="2">
    <source>
        <dbReference type="Pfam" id="PF23332"/>
    </source>
</evidence>
<dbReference type="AlphaFoldDB" id="A0AA35SEG9"/>
<dbReference type="Proteomes" id="UP001174909">
    <property type="component" value="Unassembled WGS sequence"/>
</dbReference>
<dbReference type="Pfam" id="PF23298">
    <property type="entry name" value="FZ_RECK"/>
    <property type="match status" value="1"/>
</dbReference>
<keyword evidence="4" id="KW-1185">Reference proteome</keyword>
<evidence type="ECO:0000313" key="3">
    <source>
        <dbReference type="EMBL" id="CAI8028498.1"/>
    </source>
</evidence>
<feature type="domain" description="Reversion-inducing cysteine-rich protein with Kazal frizzled-like" evidence="1">
    <location>
        <begin position="62"/>
        <end position="85"/>
    </location>
</feature>
<dbReference type="GO" id="GO:0008191">
    <property type="term" value="F:metalloendopeptidase inhibitor activity"/>
    <property type="evidence" value="ECO:0007669"/>
    <property type="project" value="InterPro"/>
</dbReference>
<feature type="domain" description="Reversion-inducing cysteine-rich protein with Kazal CC4" evidence="2">
    <location>
        <begin position="9"/>
        <end position="60"/>
    </location>
</feature>
<dbReference type="EMBL" id="CASHTH010002339">
    <property type="protein sequence ID" value="CAI8028498.1"/>
    <property type="molecule type" value="Genomic_DNA"/>
</dbReference>